<name>A0A0F8ZWE0_9ZZZZ</name>
<proteinExistence type="predicted"/>
<protein>
    <submittedName>
        <fullName evidence="1">Uncharacterized protein</fullName>
    </submittedName>
</protein>
<gene>
    <name evidence="1" type="ORF">LCGC14_2645280</name>
</gene>
<feature type="non-terminal residue" evidence="1">
    <location>
        <position position="1"/>
    </location>
</feature>
<comment type="caution">
    <text evidence="1">The sequence shown here is derived from an EMBL/GenBank/DDBJ whole genome shotgun (WGS) entry which is preliminary data.</text>
</comment>
<reference evidence="1" key="1">
    <citation type="journal article" date="2015" name="Nature">
        <title>Complex archaea that bridge the gap between prokaryotes and eukaryotes.</title>
        <authorList>
            <person name="Spang A."/>
            <person name="Saw J.H."/>
            <person name="Jorgensen S.L."/>
            <person name="Zaremba-Niedzwiedzka K."/>
            <person name="Martijn J."/>
            <person name="Lind A.E."/>
            <person name="van Eijk R."/>
            <person name="Schleper C."/>
            <person name="Guy L."/>
            <person name="Ettema T.J."/>
        </authorList>
    </citation>
    <scope>NUCLEOTIDE SEQUENCE</scope>
</reference>
<accession>A0A0F8ZWE0</accession>
<sequence length="74" mass="8317">NIRTLGGIRSRKKGEAMKFENARAASGDVKDDVGARFEQEAIEQHERLKRQEADAAPPDFAHKEIQKIRDSLQG</sequence>
<evidence type="ECO:0000313" key="1">
    <source>
        <dbReference type="EMBL" id="KKK98183.1"/>
    </source>
</evidence>
<dbReference type="AlphaFoldDB" id="A0A0F8ZWE0"/>
<organism evidence="1">
    <name type="scientific">marine sediment metagenome</name>
    <dbReference type="NCBI Taxonomy" id="412755"/>
    <lineage>
        <taxon>unclassified sequences</taxon>
        <taxon>metagenomes</taxon>
        <taxon>ecological metagenomes</taxon>
    </lineage>
</organism>
<dbReference type="EMBL" id="LAZR01045727">
    <property type="protein sequence ID" value="KKK98183.1"/>
    <property type="molecule type" value="Genomic_DNA"/>
</dbReference>